<comment type="caution">
    <text evidence="2">The sequence shown here is derived from an EMBL/GenBank/DDBJ whole genome shotgun (WGS) entry which is preliminary data.</text>
</comment>
<evidence type="ECO:0008006" key="4">
    <source>
        <dbReference type="Google" id="ProtNLM"/>
    </source>
</evidence>
<gene>
    <name evidence="2" type="ORF">C5E45_20395</name>
</gene>
<evidence type="ECO:0000313" key="2">
    <source>
        <dbReference type="EMBL" id="PPJ36411.1"/>
    </source>
</evidence>
<name>A0A2S6AME2_9NOCA</name>
<reference evidence="2 3" key="1">
    <citation type="submission" date="2018-02" db="EMBL/GenBank/DDBJ databases">
        <title>8 Nocardia nova and 1 Nocardia cyriacigeorgica strain used for evolution to TMP-SMX.</title>
        <authorList>
            <person name="Mehta H."/>
            <person name="Weng J."/>
            <person name="Shamoo Y."/>
        </authorList>
    </citation>
    <scope>NUCLEOTIDE SEQUENCE [LARGE SCALE GENOMIC DNA]</scope>
    <source>
        <strain evidence="2 3">MDA3139</strain>
    </source>
</reference>
<dbReference type="AlphaFoldDB" id="A0A2S6AME2"/>
<dbReference type="RefSeq" id="WP_104380206.1">
    <property type="nucleotide sequence ID" value="NZ_PSZC01000014.1"/>
</dbReference>
<dbReference type="EMBL" id="PSZC01000014">
    <property type="protein sequence ID" value="PPJ36411.1"/>
    <property type="molecule type" value="Genomic_DNA"/>
</dbReference>
<evidence type="ECO:0000256" key="1">
    <source>
        <dbReference type="SAM" id="MobiDB-lite"/>
    </source>
</evidence>
<proteinExistence type="predicted"/>
<evidence type="ECO:0000313" key="3">
    <source>
        <dbReference type="Proteomes" id="UP000239874"/>
    </source>
</evidence>
<protein>
    <recommendedName>
        <fullName evidence="4">Transcriptional regulator</fullName>
    </recommendedName>
</protein>
<sequence length="105" mass="11343">MARIAALFLSLPDHGFHAAELQQGSGTRARRLSQVLDAFLARQWIEYIPDAEGPEKLACRRVRMTRDGCTGLSALVAADVQHTSSPAPDTARPGLCGTETQKTPL</sequence>
<dbReference type="Proteomes" id="UP000239874">
    <property type="component" value="Unassembled WGS sequence"/>
</dbReference>
<feature type="region of interest" description="Disordered" evidence="1">
    <location>
        <begin position="81"/>
        <end position="105"/>
    </location>
</feature>
<organism evidence="2 3">
    <name type="scientific">Nocardia nova</name>
    <dbReference type="NCBI Taxonomy" id="37330"/>
    <lineage>
        <taxon>Bacteria</taxon>
        <taxon>Bacillati</taxon>
        <taxon>Actinomycetota</taxon>
        <taxon>Actinomycetes</taxon>
        <taxon>Mycobacteriales</taxon>
        <taxon>Nocardiaceae</taxon>
        <taxon>Nocardia</taxon>
    </lineage>
</organism>
<accession>A0A2S6AME2</accession>